<accession>A0ABT2Y3M7</accession>
<comment type="caution">
    <text evidence="1">The sequence shown here is derived from an EMBL/GenBank/DDBJ whole genome shotgun (WGS) entry which is preliminary data.</text>
</comment>
<keyword evidence="2" id="KW-1185">Reference proteome</keyword>
<proteinExistence type="predicted"/>
<dbReference type="RefSeq" id="WP_263607447.1">
    <property type="nucleotide sequence ID" value="NZ_JAOVQM010000001.1"/>
</dbReference>
<organism evidence="1 2">
    <name type="scientific">Paracholeplasma manati</name>
    <dbReference type="NCBI Taxonomy" id="591373"/>
    <lineage>
        <taxon>Bacteria</taxon>
        <taxon>Bacillati</taxon>
        <taxon>Mycoplasmatota</taxon>
        <taxon>Mollicutes</taxon>
        <taxon>Acholeplasmatales</taxon>
        <taxon>Acholeplasmataceae</taxon>
        <taxon>Paracholeplasma</taxon>
    </lineage>
</organism>
<evidence type="ECO:0000313" key="2">
    <source>
        <dbReference type="Proteomes" id="UP001177160"/>
    </source>
</evidence>
<evidence type="ECO:0000313" key="1">
    <source>
        <dbReference type="EMBL" id="MCV2231334.1"/>
    </source>
</evidence>
<dbReference type="InterPro" id="IPR043751">
    <property type="entry name" value="DUF5696"/>
</dbReference>
<dbReference type="EMBL" id="JAOVQM010000001">
    <property type="protein sequence ID" value="MCV2231334.1"/>
    <property type="molecule type" value="Genomic_DNA"/>
</dbReference>
<gene>
    <name evidence="1" type="ORF">N7548_00645</name>
</gene>
<dbReference type="Pfam" id="PF18952">
    <property type="entry name" value="DUF5696"/>
    <property type="match status" value="1"/>
</dbReference>
<protein>
    <submittedName>
        <fullName evidence="1">DUF5696 domain-containing protein</fullName>
    </submittedName>
</protein>
<name>A0ABT2Y3M7_9MOLU</name>
<sequence length="812" mass="91987">MFPIKKTLIFVIVLGLISLTIAQGYAQESTNNYPPYTTTKVALNDTYTLLSETQYIQLFYKKHNGIFKVVDKRNGSSWTSGIDHDYDQYIEKTVELYAENHPDATTTELASIAQPLEEQMNNTREGIANSFLVVDMMRASDPARASTQMGSSAKAYSKQIQTDSSYAIKEIQKDSVNTDNLYLVNGDDRHFVLDVQFKAFDVRIKAHIYVLDTGFDVEIRDHEITGEDANYINYINIMPFLGAYGGKQTEYNPATGAWDIPVLKPRHDGYVFVPDGSGALIDFKDYESSLSGYTGVVYGGDMAQYASNLQFVQSSVPTKQPLMPVFGIAYESLSKAFVSYATKGAEYMEIISRPNDSSDSYNLTNYTISFPRFLYNGRYSQVYNQAGDTYISAFKERNHFDLSIHYTFLEEDPTYQGMANSYRAYLLSNNQLFLKEASLATTIPLRVDFLMADAKKSLIGTEDVVVTTIDDVDHILSDLMYLGITNINSGLYGYQQGGITLGKKTAPNYSRAIGTAADFKRVVTQWQSQGVSISIAQNIAEINDVSTSLTNIANKHINGQYMVMIDPMHVDGITNKTYYVRPAKVVEYIEKQVSSIKNIGFSDITYEGYTQWLYSDTSKNRSMTDTIQRYQEVAEWIQLKYETNHVSPNQYLWAYTDRFLQTPMFNSQYIVETETVPFLQMVLHGTMELYATYANFSFYEQKDLLKMIDYNTYPSFILTQEPAYKLQKTNAQDYFSTEYAINQALIEQVYQTVSQALNPVMNATWVARTEVMPNVYMNTYNNGVSILINYQTQAVNYAGHIVTAQSYLVIGG</sequence>
<dbReference type="Proteomes" id="UP001177160">
    <property type="component" value="Unassembled WGS sequence"/>
</dbReference>
<reference evidence="1" key="1">
    <citation type="submission" date="2022-09" db="EMBL/GenBank/DDBJ databases">
        <title>Novel Mycoplasma species identified in domestic and wild animals.</title>
        <authorList>
            <person name="Volokhov D.V."/>
            <person name="Furtak V.A."/>
            <person name="Zagorodnyaya T.A."/>
        </authorList>
    </citation>
    <scope>NUCLEOTIDE SEQUENCE</scope>
    <source>
        <strain evidence="1">Oakley</strain>
    </source>
</reference>